<organism evidence="4 5">
    <name type="scientific">Candida dubliniensis (strain CD36 / ATCC MYA-646 / CBS 7987 / NCPF 3949 / NRRL Y-17841)</name>
    <name type="common">Yeast</name>
    <dbReference type="NCBI Taxonomy" id="573826"/>
    <lineage>
        <taxon>Eukaryota</taxon>
        <taxon>Fungi</taxon>
        <taxon>Dikarya</taxon>
        <taxon>Ascomycota</taxon>
        <taxon>Saccharomycotina</taxon>
        <taxon>Pichiomycetes</taxon>
        <taxon>Debaryomycetaceae</taxon>
        <taxon>Candida/Lodderomyces clade</taxon>
        <taxon>Candida</taxon>
    </lineage>
</organism>
<dbReference type="InterPro" id="IPR013144">
    <property type="entry name" value="CRA_dom"/>
</dbReference>
<evidence type="ECO:0000259" key="2">
    <source>
        <dbReference type="PROSITE" id="PS50897"/>
    </source>
</evidence>
<dbReference type="InterPro" id="IPR024964">
    <property type="entry name" value="CTLH/CRA"/>
</dbReference>
<dbReference type="PANTHER" id="PTHR12864">
    <property type="entry name" value="RAN BINDING PROTEIN 9-RELATED"/>
    <property type="match status" value="1"/>
</dbReference>
<dbReference type="InterPro" id="IPR006595">
    <property type="entry name" value="CTLH_C"/>
</dbReference>
<evidence type="ECO:0000313" key="4">
    <source>
        <dbReference type="EMBL" id="CAX42311.1"/>
    </source>
</evidence>
<gene>
    <name evidence="3" type="ordered locus">Cd36_44390</name>
    <name evidence="4" type="ORF">CD36_44390</name>
</gene>
<dbReference type="CGD" id="CAL0000171467">
    <property type="gene designation" value="Cd36_44390"/>
</dbReference>
<reference evidence="4 5" key="1">
    <citation type="journal article" date="2009" name="Genome Res.">
        <title>Comparative genomics of the fungal pathogens Candida dubliniensis and Candida albicans.</title>
        <authorList>
            <person name="Jackson A.P."/>
            <person name="Gamble J.A."/>
            <person name="Yeomans T."/>
            <person name="Moran G.P."/>
            <person name="Saunders D."/>
            <person name="Harris D."/>
            <person name="Aslett M."/>
            <person name="Barrell J.F."/>
            <person name="Butler G."/>
            <person name="Citiulo F."/>
            <person name="Coleman D.C."/>
            <person name="de Groot P.W.J."/>
            <person name="Goodwin T.J."/>
            <person name="Quail M.A."/>
            <person name="McQuillan J."/>
            <person name="Munro C.A."/>
            <person name="Pain A."/>
            <person name="Poulter R.T."/>
            <person name="Rajandream M.A."/>
            <person name="Renauld H."/>
            <person name="Spiering M.J."/>
            <person name="Tivey A."/>
            <person name="Gow N.A.R."/>
            <person name="Barrell B."/>
            <person name="Sullivan D.J."/>
            <person name="Berriman M."/>
        </authorList>
    </citation>
    <scope>NUCLEOTIDE SEQUENCE [LARGE SCALE GENOMIC DNA]</scope>
    <source>
        <strain evidence="5">CD36 / ATCC MYA-646 / CBS 7987 / NCPF 3949 / NRRL Y-17841</strain>
    </source>
</reference>
<sequence>MTNNSAGSELPIAIEMIKPPNATRNDKFDELILDYFIHEGYEDAAIRYSRCGKEQDAEMDLEIKNRDDNSDSISGGQPTFQGDKKDQILQPPNSLFIDNMNRLSNDKEFSDMVISYFNNTSSKHNNNNDESGSASFPDINDIEATSNCDKKIESGFATIRQRQEIKHLILNGDISQAIKQISQYYPMILDLNNLLHFKLLRLNLVEMIRNHKFNTKSSKSSIDDSMDADQDEREFLATILNFVRENLINKVFNSFKLLKELEITMSLLCFKFDPTIENLQDQTDLPVELRKLFDLSLRYQCYRLVNNAILKLYNNEYANSITTITNKGMHQSKSPFNDSYYLTNDETVQELLENQEESNKRKMTKTYHGPKFAEFDLSNYDNYRKHKTRQQQEINYNGSELVESEEQQRQDEQEELEAVDEDEEDEEEEEIGYHINPDVNLYSNGHADKDTKDSSIDNMGTENEDEMNKIINLSLDSRLERVIKLWLLTEQRIKDSNIVITNRT</sequence>
<dbReference type="PROSITE" id="PS50896">
    <property type="entry name" value="LISH"/>
    <property type="match status" value="1"/>
</dbReference>
<feature type="region of interest" description="Disordered" evidence="1">
    <location>
        <begin position="401"/>
        <end position="430"/>
    </location>
</feature>
<accession>B9WGD7</accession>
<protein>
    <recommendedName>
        <fullName evidence="2">CTLH domain-containing protein</fullName>
    </recommendedName>
</protein>
<feature type="domain" description="CTLH" evidence="2">
    <location>
        <begin position="158"/>
        <end position="215"/>
    </location>
</feature>
<dbReference type="Pfam" id="PF10607">
    <property type="entry name" value="CTLH"/>
    <property type="match status" value="1"/>
</dbReference>
<dbReference type="Proteomes" id="UP000002605">
    <property type="component" value="Chromosome 4"/>
</dbReference>
<dbReference type="AlphaFoldDB" id="B9WGD7"/>
<dbReference type="VEuPathDB" id="FungiDB:CD36_44390"/>
<dbReference type="PROSITE" id="PS50897">
    <property type="entry name" value="CTLH"/>
    <property type="match status" value="1"/>
</dbReference>
<evidence type="ECO:0000313" key="3">
    <source>
        <dbReference type="CGD" id="CAL0000171467"/>
    </source>
</evidence>
<dbReference type="RefSeq" id="XP_002420091.1">
    <property type="nucleotide sequence ID" value="XM_002420046.1"/>
</dbReference>
<dbReference type="InterPro" id="IPR006594">
    <property type="entry name" value="LisH"/>
</dbReference>
<dbReference type="KEGG" id="cdu:CD36_44390"/>
<feature type="compositionally biased region" description="Acidic residues" evidence="1">
    <location>
        <begin position="412"/>
        <end position="430"/>
    </location>
</feature>
<dbReference type="OrthoDB" id="2415936at2759"/>
<name>B9WGD7_CANDC</name>
<dbReference type="SMART" id="SM00757">
    <property type="entry name" value="CRA"/>
    <property type="match status" value="1"/>
</dbReference>
<dbReference type="InterPro" id="IPR050618">
    <property type="entry name" value="Ubq-SigPath_Reg"/>
</dbReference>
<dbReference type="eggNOG" id="KOG2659">
    <property type="taxonomic scope" value="Eukaryota"/>
</dbReference>
<evidence type="ECO:0000313" key="5">
    <source>
        <dbReference type="Proteomes" id="UP000002605"/>
    </source>
</evidence>
<dbReference type="HOGENOM" id="CLU_050392_0_0_1"/>
<proteinExistence type="predicted"/>
<dbReference type="SMART" id="SM00668">
    <property type="entry name" value="CTLH"/>
    <property type="match status" value="1"/>
</dbReference>
<dbReference type="EMBL" id="FM992691">
    <property type="protein sequence ID" value="CAX42311.1"/>
    <property type="molecule type" value="Genomic_DNA"/>
</dbReference>
<feature type="compositionally biased region" description="Polar residues" evidence="1">
    <location>
        <begin position="71"/>
        <end position="80"/>
    </location>
</feature>
<keyword evidence="5" id="KW-1185">Reference proteome</keyword>
<feature type="region of interest" description="Disordered" evidence="1">
    <location>
        <begin position="63"/>
        <end position="88"/>
    </location>
</feature>
<dbReference type="GeneID" id="8047637"/>
<evidence type="ECO:0000256" key="1">
    <source>
        <dbReference type="SAM" id="MobiDB-lite"/>
    </source>
</evidence>